<dbReference type="PANTHER" id="PTHR32027">
    <property type="entry name" value="CYTOSINE DEAMINASE"/>
    <property type="match status" value="1"/>
</dbReference>
<dbReference type="GO" id="GO:0016814">
    <property type="term" value="F:hydrolase activity, acting on carbon-nitrogen (but not peptide) bonds, in cyclic amidines"/>
    <property type="evidence" value="ECO:0007669"/>
    <property type="project" value="TreeGrafter"/>
</dbReference>
<dbReference type="InterPro" id="IPR032466">
    <property type="entry name" value="Metal_Hydrolase"/>
</dbReference>
<keyword evidence="2 4" id="KW-0378">Hydrolase</keyword>
<dbReference type="Pfam" id="PF07969">
    <property type="entry name" value="Amidohydro_3"/>
    <property type="match status" value="1"/>
</dbReference>
<dbReference type="SUPFAM" id="SSF51338">
    <property type="entry name" value="Composite domain of metallo-dependent hydrolases"/>
    <property type="match status" value="1"/>
</dbReference>
<evidence type="ECO:0000256" key="2">
    <source>
        <dbReference type="ARBA" id="ARBA00022801"/>
    </source>
</evidence>
<evidence type="ECO:0000313" key="5">
    <source>
        <dbReference type="Proteomes" id="UP000253061"/>
    </source>
</evidence>
<dbReference type="Gene3D" id="2.30.40.10">
    <property type="entry name" value="Urease, subunit C, domain 1"/>
    <property type="match status" value="1"/>
</dbReference>
<dbReference type="GO" id="GO:0046872">
    <property type="term" value="F:metal ion binding"/>
    <property type="evidence" value="ECO:0007669"/>
    <property type="project" value="UniProtKB-KW"/>
</dbReference>
<dbReference type="RefSeq" id="WP_062955803.1">
    <property type="nucleotide sequence ID" value="NZ_JPWB01000004.1"/>
</dbReference>
<dbReference type="InterPro" id="IPR011059">
    <property type="entry name" value="Metal-dep_hydrolase_composite"/>
</dbReference>
<dbReference type="Gene3D" id="3.20.20.140">
    <property type="entry name" value="Metal-dependent hydrolases"/>
    <property type="match status" value="1"/>
</dbReference>
<evidence type="ECO:0000313" key="4">
    <source>
        <dbReference type="EMBL" id="RCK22329.1"/>
    </source>
</evidence>
<dbReference type="SUPFAM" id="SSF51556">
    <property type="entry name" value="Metallo-dependent hydrolases"/>
    <property type="match status" value="1"/>
</dbReference>
<dbReference type="GO" id="GO:0019239">
    <property type="term" value="F:deaminase activity"/>
    <property type="evidence" value="ECO:0007669"/>
    <property type="project" value="UniProtKB-ARBA"/>
</dbReference>
<keyword evidence="1" id="KW-0479">Metal-binding</keyword>
<sequence>MLDYLVRNACLNGENALVDLAVADGKIVEIAQSITGDGPSFDAPSFDAAGQLISCGFVESHIHLDKACILDRAKNETGTLQGAISAVANAKSGFTKDDIYARGARVIEKAITEGTNAVRTHVEIDPGIGLAGFNAIKRLKADFAWAMDIEICVFPQEGLFNYPGTEELLRQALDSGADLLGGCPYMDTDPHGQILRLFEMARDYDVDLDFHLDFDLDASWRHLDEVAKQSIAFGWQGRVMIGHVTKLSVLPKPELEDTIAIMRDAGIGLTVLPATDLFLTGRDHDHSVPCGVAPAHKLAAHGVCCTIATNNVLNPFTPYGDCSLSRMANLYANVSQLATEAELENCFAMVSDAPAKLLGRSSKIAVGEAASFIVLPAQSRAQVVSEISRPIWGMKEGRVTFEHPAARLFKPA</sequence>
<comment type="caution">
    <text evidence="4">The sequence shown here is derived from an EMBL/GenBank/DDBJ whole genome shotgun (WGS) entry which is preliminary data.</text>
</comment>
<dbReference type="InterPro" id="IPR052349">
    <property type="entry name" value="Metallo-hydrolase_Enzymes"/>
</dbReference>
<protein>
    <submittedName>
        <fullName evidence="4">Amidohydrolase</fullName>
    </submittedName>
</protein>
<proteinExistence type="predicted"/>
<dbReference type="FunFam" id="3.20.20.140:FF:000019">
    <property type="entry name" value="Cytosine deaminase"/>
    <property type="match status" value="1"/>
</dbReference>
<feature type="domain" description="Amidohydrolase 3" evidence="3">
    <location>
        <begin position="147"/>
        <end position="381"/>
    </location>
</feature>
<dbReference type="EMBL" id="JPWB01000004">
    <property type="protein sequence ID" value="RCK22329.1"/>
    <property type="molecule type" value="Genomic_DNA"/>
</dbReference>
<dbReference type="Proteomes" id="UP000253061">
    <property type="component" value="Unassembled WGS sequence"/>
</dbReference>
<evidence type="ECO:0000259" key="3">
    <source>
        <dbReference type="Pfam" id="PF07969"/>
    </source>
</evidence>
<reference evidence="4 5" key="1">
    <citation type="submission" date="2014-07" db="EMBL/GenBank/DDBJ databases">
        <title>Draft genome sequence of Thalassospira profundimaris R8-17.</title>
        <authorList>
            <person name="Lai Q."/>
            <person name="Shao Z."/>
        </authorList>
    </citation>
    <scope>NUCLEOTIDE SEQUENCE [LARGE SCALE GENOMIC DNA]</scope>
    <source>
        <strain evidence="4 5">R8-17</strain>
    </source>
</reference>
<organism evidence="4 5">
    <name type="scientific">Thalassospira profundimaris</name>
    <dbReference type="NCBI Taxonomy" id="502049"/>
    <lineage>
        <taxon>Bacteria</taxon>
        <taxon>Pseudomonadati</taxon>
        <taxon>Pseudomonadota</taxon>
        <taxon>Alphaproteobacteria</taxon>
        <taxon>Rhodospirillales</taxon>
        <taxon>Thalassospiraceae</taxon>
        <taxon>Thalassospira</taxon>
    </lineage>
</organism>
<dbReference type="InterPro" id="IPR013108">
    <property type="entry name" value="Amidohydro_3"/>
</dbReference>
<dbReference type="PANTHER" id="PTHR32027:SF9">
    <property type="entry name" value="BLL3847 PROTEIN"/>
    <property type="match status" value="1"/>
</dbReference>
<gene>
    <name evidence="4" type="ORF">TH6_11745</name>
</gene>
<evidence type="ECO:0000256" key="1">
    <source>
        <dbReference type="ARBA" id="ARBA00022723"/>
    </source>
</evidence>
<dbReference type="AlphaFoldDB" id="A0A367VBF2"/>
<accession>A0A367VBF2</accession>
<name>A0A367VBF2_9PROT</name>
<dbReference type="CDD" id="cd01293">
    <property type="entry name" value="Bact_CD"/>
    <property type="match status" value="1"/>
</dbReference>